<dbReference type="InterPro" id="IPR001853">
    <property type="entry name" value="DSBA-like_thioredoxin_dom"/>
</dbReference>
<protein>
    <submittedName>
        <fullName evidence="2">DsbA family protein</fullName>
    </submittedName>
</protein>
<evidence type="ECO:0000259" key="1">
    <source>
        <dbReference type="Pfam" id="PF01323"/>
    </source>
</evidence>
<sequence>MALPKIPVLIVSDVVCPWCMLGRVRLGEAAKLLEGQVELDIHWHPFALNPDTPRGGTERKAFMEAKLGKERLAEAHARLTSMGQAEGIEFNFDRIAVQPNTTDAHRLIGIAGDKADAVAMAVFKAFFTDGQDIGDTAVLQQIAKAHGLDADAYLASDEGREDIEAAMAQASQSGVQGVPFFVMNGKLAVSGAHPAESLADAIRQAAGIQ</sequence>
<feature type="domain" description="DSBA-like thioredoxin" evidence="1">
    <location>
        <begin position="8"/>
        <end position="202"/>
    </location>
</feature>
<dbReference type="PANTHER" id="PTHR13887">
    <property type="entry name" value="GLUTATHIONE S-TRANSFERASE KAPPA"/>
    <property type="match status" value="1"/>
</dbReference>
<comment type="caution">
    <text evidence="2">The sequence shown here is derived from an EMBL/GenBank/DDBJ whole genome shotgun (WGS) entry which is preliminary data.</text>
</comment>
<dbReference type="Pfam" id="PF01323">
    <property type="entry name" value="DSBA"/>
    <property type="match status" value="1"/>
</dbReference>
<keyword evidence="3" id="KW-1185">Reference proteome</keyword>
<dbReference type="CDD" id="cd03024">
    <property type="entry name" value="DsbA_FrnE"/>
    <property type="match status" value="1"/>
</dbReference>
<dbReference type="SUPFAM" id="SSF52833">
    <property type="entry name" value="Thioredoxin-like"/>
    <property type="match status" value="1"/>
</dbReference>
<reference evidence="3" key="1">
    <citation type="journal article" date="2019" name="Int. J. Syst. Evol. Microbiol.">
        <title>The Global Catalogue of Microorganisms (GCM) 10K type strain sequencing project: providing services to taxonomists for standard genome sequencing and annotation.</title>
        <authorList>
            <consortium name="The Broad Institute Genomics Platform"/>
            <consortium name="The Broad Institute Genome Sequencing Center for Infectious Disease"/>
            <person name="Wu L."/>
            <person name="Ma J."/>
        </authorList>
    </citation>
    <scope>NUCLEOTIDE SEQUENCE [LARGE SCALE GENOMIC DNA]</scope>
    <source>
        <strain evidence="3">CGMCC 1.19062</strain>
    </source>
</reference>
<dbReference type="Gene3D" id="3.40.30.10">
    <property type="entry name" value="Glutaredoxin"/>
    <property type="match status" value="1"/>
</dbReference>
<name>A0ABW5DP63_9PROT</name>
<dbReference type="PANTHER" id="PTHR13887:SF41">
    <property type="entry name" value="THIOREDOXIN SUPERFAMILY PROTEIN"/>
    <property type="match status" value="1"/>
</dbReference>
<accession>A0ABW5DP63</accession>
<dbReference type="RefSeq" id="WP_379875228.1">
    <property type="nucleotide sequence ID" value="NZ_JBHUIP010000003.1"/>
</dbReference>
<evidence type="ECO:0000313" key="3">
    <source>
        <dbReference type="Proteomes" id="UP001597295"/>
    </source>
</evidence>
<organism evidence="2 3">
    <name type="scientific">Lacibacterium aquatile</name>
    <dbReference type="NCBI Taxonomy" id="1168082"/>
    <lineage>
        <taxon>Bacteria</taxon>
        <taxon>Pseudomonadati</taxon>
        <taxon>Pseudomonadota</taxon>
        <taxon>Alphaproteobacteria</taxon>
        <taxon>Rhodospirillales</taxon>
        <taxon>Rhodospirillaceae</taxon>
    </lineage>
</organism>
<dbReference type="EMBL" id="JBHUIP010000003">
    <property type="protein sequence ID" value="MFD2262301.1"/>
    <property type="molecule type" value="Genomic_DNA"/>
</dbReference>
<dbReference type="Proteomes" id="UP001597295">
    <property type="component" value="Unassembled WGS sequence"/>
</dbReference>
<proteinExistence type="predicted"/>
<dbReference type="InterPro" id="IPR036249">
    <property type="entry name" value="Thioredoxin-like_sf"/>
</dbReference>
<evidence type="ECO:0000313" key="2">
    <source>
        <dbReference type="EMBL" id="MFD2262301.1"/>
    </source>
</evidence>
<gene>
    <name evidence="2" type="ORF">ACFSM5_05330</name>
</gene>